<proteinExistence type="predicted"/>
<dbReference type="Proteomes" id="UP000790347">
    <property type="component" value="Unassembled WGS sequence"/>
</dbReference>
<protein>
    <recommendedName>
        <fullName evidence="4">Mitochondrial mRNA-processing protein COX24 C-terminal domain-containing protein</fullName>
    </recommendedName>
</protein>
<name>A0A922HUN5_DERFA</name>
<sequence length="266" mass="31402">MNSSRFLRLASSSSAKYGHFMTTISPKITRKPLALIVSATNENLSKQIIRLPEKHRETFAGDNGAENNKLPILDFHPSTHPLYCAALSLHLMINSNATISIENFINPLITWNPKYNNDKIIIQSPFSKQNEPIICPTTMNNVSTEKRADYYKHKDPNRFTHLTWVRHRKMKKHQRKKWRKKNLAMIKRRILERNIAKEKQFRAEILAQIKEAEEFDPQSYVQNILYTIDNVPQAETKQQRYERYMDLIRKNRQQTHLTMPKFEKID</sequence>
<organism evidence="2 3">
    <name type="scientific">Dermatophagoides farinae</name>
    <name type="common">American house dust mite</name>
    <dbReference type="NCBI Taxonomy" id="6954"/>
    <lineage>
        <taxon>Eukaryota</taxon>
        <taxon>Metazoa</taxon>
        <taxon>Ecdysozoa</taxon>
        <taxon>Arthropoda</taxon>
        <taxon>Chelicerata</taxon>
        <taxon>Arachnida</taxon>
        <taxon>Acari</taxon>
        <taxon>Acariformes</taxon>
        <taxon>Sarcoptiformes</taxon>
        <taxon>Astigmata</taxon>
        <taxon>Psoroptidia</taxon>
        <taxon>Analgoidea</taxon>
        <taxon>Pyroglyphidae</taxon>
        <taxon>Dermatophagoidinae</taxon>
        <taxon>Dermatophagoides</taxon>
    </lineage>
</organism>
<reference evidence="2" key="4">
    <citation type="journal article" date="2022" name="Res Sq">
        <title>Comparative Genomics Reveals Insights into the Divergent Evolution of Astigmatic Mites and Household Pest Adaptations.</title>
        <authorList>
            <person name="Xiong Q."/>
            <person name="Wan A.T.-Y."/>
            <person name="Liu X.-Y."/>
            <person name="Fung C.S.-H."/>
            <person name="Xiao X."/>
            <person name="Malainual N."/>
            <person name="Hou J."/>
            <person name="Wang L."/>
            <person name="Wang M."/>
            <person name="Yang K."/>
            <person name="Cui Y."/>
            <person name="Leung E."/>
            <person name="Nong W."/>
            <person name="Shin S.-K."/>
            <person name="Au S."/>
            <person name="Jeong K.Y."/>
            <person name="Chew F.T."/>
            <person name="Hui J."/>
            <person name="Leung T.F."/>
            <person name="Tungtrongchitr A."/>
            <person name="Zhong N."/>
            <person name="Liu Z."/>
            <person name="Tsui S."/>
        </authorList>
    </citation>
    <scope>NUCLEOTIDE SEQUENCE</scope>
    <source>
        <strain evidence="2">Derf</strain>
        <tissue evidence="2">Whole organism</tissue>
    </source>
</reference>
<dbReference type="EMBL" id="SDOV01000003">
    <property type="protein sequence ID" value="KAH7643008.1"/>
    <property type="molecule type" value="Genomic_DNA"/>
</dbReference>
<keyword evidence="3" id="KW-1185">Reference proteome</keyword>
<comment type="caution">
    <text evidence="2">The sequence shown here is derived from an EMBL/GenBank/DDBJ whole genome shotgun (WGS) entry which is preliminary data.</text>
</comment>
<dbReference type="AlphaFoldDB" id="A0A922HUN5"/>
<reference evidence="1" key="2">
    <citation type="submission" date="2020-06" db="EMBL/GenBank/DDBJ databases">
        <authorList>
            <person name="Ji K."/>
            <person name="Li J."/>
        </authorList>
    </citation>
    <scope>NUCLEOTIDE SEQUENCE</scope>
    <source>
        <strain evidence="1">JKM2019</strain>
        <tissue evidence="1">Whole body</tissue>
    </source>
</reference>
<dbReference type="Proteomes" id="UP000828236">
    <property type="component" value="Unassembled WGS sequence"/>
</dbReference>
<dbReference type="OrthoDB" id="6423950at2759"/>
<evidence type="ECO:0000313" key="1">
    <source>
        <dbReference type="EMBL" id="KAH7643008.1"/>
    </source>
</evidence>
<evidence type="ECO:0000313" key="2">
    <source>
        <dbReference type="EMBL" id="KAH9505888.1"/>
    </source>
</evidence>
<evidence type="ECO:0008006" key="4">
    <source>
        <dbReference type="Google" id="ProtNLM"/>
    </source>
</evidence>
<evidence type="ECO:0000313" key="3">
    <source>
        <dbReference type="Proteomes" id="UP000790347"/>
    </source>
</evidence>
<accession>A0A922HUN5</accession>
<gene>
    <name evidence="2" type="ORF">DERF_010656</name>
    <name evidence="1" type="ORF">HUG17_9699</name>
</gene>
<reference evidence="2" key="1">
    <citation type="submission" date="2013-05" db="EMBL/GenBank/DDBJ databases">
        <authorList>
            <person name="Yim A.K.Y."/>
            <person name="Chan T.F."/>
            <person name="Ji K.M."/>
            <person name="Liu X.Y."/>
            <person name="Zhou J.W."/>
            <person name="Li R.Q."/>
            <person name="Yang K.Y."/>
            <person name="Li J."/>
            <person name="Li M."/>
            <person name="Law P.T.W."/>
            <person name="Wu Y.L."/>
            <person name="Cai Z.L."/>
            <person name="Qin H."/>
            <person name="Bao Y."/>
            <person name="Leung R.K.K."/>
            <person name="Ng P.K.S."/>
            <person name="Zou J."/>
            <person name="Zhong X.J."/>
            <person name="Ran P.X."/>
            <person name="Zhong N.S."/>
            <person name="Liu Z.G."/>
            <person name="Tsui S.K.W."/>
        </authorList>
    </citation>
    <scope>NUCLEOTIDE SEQUENCE</scope>
    <source>
        <strain evidence="2">Derf</strain>
        <tissue evidence="2">Whole organism</tissue>
    </source>
</reference>
<dbReference type="EMBL" id="ASGP02000005">
    <property type="protein sequence ID" value="KAH9505888.1"/>
    <property type="molecule type" value="Genomic_DNA"/>
</dbReference>
<reference evidence="1" key="3">
    <citation type="journal article" date="2021" name="World Allergy Organ. J.">
        <title>Chromosome-level assembly of Dermatophagoides farinae genome and transcriptome reveals two novel allergens Der f 37 and Der f 39.</title>
        <authorList>
            <person name="Chen J."/>
            <person name="Cai Z."/>
            <person name="Fan D."/>
            <person name="Hu J."/>
            <person name="Hou Y."/>
            <person name="He Y."/>
            <person name="Zhang Z."/>
            <person name="Zhao Z."/>
            <person name="Gao P."/>
            <person name="Hu W."/>
            <person name="Sun J."/>
            <person name="Li J."/>
            <person name="Ji K."/>
        </authorList>
    </citation>
    <scope>NUCLEOTIDE SEQUENCE</scope>
    <source>
        <strain evidence="1">JKM2019</strain>
    </source>
</reference>